<protein>
    <recommendedName>
        <fullName evidence="2">Ubiquitin Mut7-C domain-containing protein</fullName>
    </recommendedName>
</protein>
<dbReference type="AlphaFoldDB" id="X0TWQ1"/>
<accession>X0TWQ1</accession>
<sequence>MRDLTKVYLFGSLEKAFGDNYELPVQVDLKIPTPITEVLISLKIPTELVHLAMVNYRAVPKSSKIHSGDRLSLFPKEYPIFADWKDFRF</sequence>
<organism evidence="1">
    <name type="scientific">marine sediment metagenome</name>
    <dbReference type="NCBI Taxonomy" id="412755"/>
    <lineage>
        <taxon>unclassified sequences</taxon>
        <taxon>metagenomes</taxon>
        <taxon>ecological metagenomes</taxon>
    </lineage>
</organism>
<comment type="caution">
    <text evidence="1">The sequence shown here is derived from an EMBL/GenBank/DDBJ whole genome shotgun (WGS) entry which is preliminary data.</text>
</comment>
<evidence type="ECO:0000313" key="1">
    <source>
        <dbReference type="EMBL" id="GAF80545.1"/>
    </source>
</evidence>
<reference evidence="1" key="1">
    <citation type="journal article" date="2014" name="Front. Microbiol.">
        <title>High frequency of phylogenetically diverse reductive dehalogenase-homologous genes in deep subseafloor sedimentary metagenomes.</title>
        <authorList>
            <person name="Kawai M."/>
            <person name="Futagami T."/>
            <person name="Toyoda A."/>
            <person name="Takaki Y."/>
            <person name="Nishi S."/>
            <person name="Hori S."/>
            <person name="Arai W."/>
            <person name="Tsubouchi T."/>
            <person name="Morono Y."/>
            <person name="Uchiyama I."/>
            <person name="Ito T."/>
            <person name="Fujiyama A."/>
            <person name="Inagaki F."/>
            <person name="Takami H."/>
        </authorList>
    </citation>
    <scope>NUCLEOTIDE SEQUENCE</scope>
    <source>
        <strain evidence="1">Expedition CK06-06</strain>
    </source>
</reference>
<name>X0TWQ1_9ZZZZ</name>
<proteinExistence type="predicted"/>
<dbReference type="EMBL" id="BARS01004589">
    <property type="protein sequence ID" value="GAF80545.1"/>
    <property type="molecule type" value="Genomic_DNA"/>
</dbReference>
<gene>
    <name evidence="1" type="ORF">S01H1_08969</name>
</gene>
<evidence type="ECO:0008006" key="2">
    <source>
        <dbReference type="Google" id="ProtNLM"/>
    </source>
</evidence>